<dbReference type="AlphaFoldDB" id="A0A918RE48"/>
<comment type="caution">
    <text evidence="2">The sequence shown here is derived from an EMBL/GenBank/DDBJ whole genome shotgun (WGS) entry which is preliminary data.</text>
</comment>
<keyword evidence="3" id="KW-1185">Reference proteome</keyword>
<dbReference type="SUPFAM" id="SSF47413">
    <property type="entry name" value="lambda repressor-like DNA-binding domains"/>
    <property type="match status" value="1"/>
</dbReference>
<accession>A0A918RE48</accession>
<protein>
    <submittedName>
        <fullName evidence="2">Transcriptional regulator</fullName>
    </submittedName>
</protein>
<evidence type="ECO:0000313" key="2">
    <source>
        <dbReference type="EMBL" id="GGZ94558.1"/>
    </source>
</evidence>
<proteinExistence type="predicted"/>
<dbReference type="InterPro" id="IPR010982">
    <property type="entry name" value="Lambda_DNA-bd_dom_sf"/>
</dbReference>
<evidence type="ECO:0000259" key="1">
    <source>
        <dbReference type="SMART" id="SM00530"/>
    </source>
</evidence>
<dbReference type="Proteomes" id="UP000623010">
    <property type="component" value="Unassembled WGS sequence"/>
</dbReference>
<gene>
    <name evidence="2" type="ORF">GCM10010389_36830</name>
</gene>
<evidence type="ECO:0000313" key="3">
    <source>
        <dbReference type="Proteomes" id="UP000623010"/>
    </source>
</evidence>
<dbReference type="SMART" id="SM00530">
    <property type="entry name" value="HTH_XRE"/>
    <property type="match status" value="1"/>
</dbReference>
<organism evidence="2 3">
    <name type="scientific">Streptomyces echinoruber</name>
    <dbReference type="NCBI Taxonomy" id="68898"/>
    <lineage>
        <taxon>Bacteria</taxon>
        <taxon>Bacillati</taxon>
        <taxon>Actinomycetota</taxon>
        <taxon>Actinomycetes</taxon>
        <taxon>Kitasatosporales</taxon>
        <taxon>Streptomycetaceae</taxon>
        <taxon>Streptomyces</taxon>
    </lineage>
</organism>
<dbReference type="Gene3D" id="1.10.260.40">
    <property type="entry name" value="lambda repressor-like DNA-binding domains"/>
    <property type="match status" value="1"/>
</dbReference>
<sequence>MARSPSSSVQAAREALAARLRDIRLDAGLKAREVAVQAGWHPSKASRLENAVTPPSDADIRDWCRICGADDQAADLIAASRSAESMYVEWRRLQRTGLRRLQESYVPLFERTRTFRIYCSNVVPGLLQTPAYATALLTEITNFRQTPNDVTEAVAARMDRAQVLREGDHRFAILVEEAVLRYRIGDAEVMAGQLGHLLSIMSLPAVSLGVVPFTASRHMWPLETFSIYDSAQAQVELLTAAVNVTAPSEIEQYARAFERLSEAAVYGATARTLITKAIEALG</sequence>
<dbReference type="Pfam" id="PF19054">
    <property type="entry name" value="DUF5753"/>
    <property type="match status" value="1"/>
</dbReference>
<dbReference type="EMBL" id="BMWH01000014">
    <property type="protein sequence ID" value="GGZ94558.1"/>
    <property type="molecule type" value="Genomic_DNA"/>
</dbReference>
<name>A0A918RE48_9ACTN</name>
<feature type="domain" description="HTH cro/C1-type" evidence="1">
    <location>
        <begin position="19"/>
        <end position="74"/>
    </location>
</feature>
<dbReference type="InterPro" id="IPR043917">
    <property type="entry name" value="DUF5753"/>
</dbReference>
<dbReference type="Pfam" id="PF13560">
    <property type="entry name" value="HTH_31"/>
    <property type="match status" value="1"/>
</dbReference>
<dbReference type="GO" id="GO:0003677">
    <property type="term" value="F:DNA binding"/>
    <property type="evidence" value="ECO:0007669"/>
    <property type="project" value="InterPro"/>
</dbReference>
<dbReference type="InterPro" id="IPR001387">
    <property type="entry name" value="Cro/C1-type_HTH"/>
</dbReference>
<dbReference type="CDD" id="cd00093">
    <property type="entry name" value="HTH_XRE"/>
    <property type="match status" value="1"/>
</dbReference>
<dbReference type="RefSeq" id="WP_190058520.1">
    <property type="nucleotide sequence ID" value="NZ_BMWH01000014.1"/>
</dbReference>
<reference evidence="2" key="2">
    <citation type="submission" date="2020-09" db="EMBL/GenBank/DDBJ databases">
        <authorList>
            <person name="Sun Q."/>
            <person name="Ohkuma M."/>
        </authorList>
    </citation>
    <scope>NUCLEOTIDE SEQUENCE</scope>
    <source>
        <strain evidence="2">JCM 5016</strain>
    </source>
</reference>
<reference evidence="2" key="1">
    <citation type="journal article" date="2014" name="Int. J. Syst. Evol. Microbiol.">
        <title>Complete genome sequence of Corynebacterium casei LMG S-19264T (=DSM 44701T), isolated from a smear-ripened cheese.</title>
        <authorList>
            <consortium name="US DOE Joint Genome Institute (JGI-PGF)"/>
            <person name="Walter F."/>
            <person name="Albersmeier A."/>
            <person name="Kalinowski J."/>
            <person name="Ruckert C."/>
        </authorList>
    </citation>
    <scope>NUCLEOTIDE SEQUENCE</scope>
    <source>
        <strain evidence="2">JCM 5016</strain>
    </source>
</reference>